<sequence length="259" mass="28709">MSPASRPKALLFDIGGVCVASPLKAILDFEQSQRIPVGWINYAIGAKSPSGPWQTIERGEAPLDAAWFAWFKNDLEDPLLWEEFHTKLNRGSGSVPPVPSIDAQTLFWYMMGIVRNRDEQMFSALQRLRASQKFVLAALSNNVTFPKSHPYNDLTPALADLMSQFDAVILSATVGLRKPEPKIFEIAVQQIDAIDKERSGKGVSPEEILFLDDIGENLKTATQLGFKTIKVRPGKIENAVKELEEATGESLVDKKQAKL</sequence>
<name>W9WL35_9EURO</name>
<dbReference type="SFLD" id="SFLDG01129">
    <property type="entry name" value="C1.5:_HAD__Beta-PGM__Phosphata"/>
    <property type="match status" value="1"/>
</dbReference>
<evidence type="ECO:0000313" key="2">
    <source>
        <dbReference type="Proteomes" id="UP000019471"/>
    </source>
</evidence>
<protein>
    <recommendedName>
        <fullName evidence="3">Microsomal epoxide hydrolase</fullName>
    </recommendedName>
</protein>
<dbReference type="PANTHER" id="PTHR47829:SF1">
    <property type="entry name" value="HAD FAMILY PHOSPHATASE"/>
    <property type="match status" value="1"/>
</dbReference>
<dbReference type="SUPFAM" id="SSF56784">
    <property type="entry name" value="HAD-like"/>
    <property type="match status" value="1"/>
</dbReference>
<reference evidence="1 2" key="1">
    <citation type="submission" date="2013-03" db="EMBL/GenBank/DDBJ databases">
        <title>The Genome Sequence of Cladophialophora psammophila CBS 110553.</title>
        <authorList>
            <consortium name="The Broad Institute Genomics Platform"/>
            <person name="Cuomo C."/>
            <person name="de Hoog S."/>
            <person name="Gorbushina A."/>
            <person name="Walker B."/>
            <person name="Young S.K."/>
            <person name="Zeng Q."/>
            <person name="Gargeya S."/>
            <person name="Fitzgerald M."/>
            <person name="Haas B."/>
            <person name="Abouelleil A."/>
            <person name="Allen A.W."/>
            <person name="Alvarado L."/>
            <person name="Arachchi H.M."/>
            <person name="Berlin A.M."/>
            <person name="Chapman S.B."/>
            <person name="Gainer-Dewar J."/>
            <person name="Goldberg J."/>
            <person name="Griggs A."/>
            <person name="Gujja S."/>
            <person name="Hansen M."/>
            <person name="Howarth C."/>
            <person name="Imamovic A."/>
            <person name="Ireland A."/>
            <person name="Larimer J."/>
            <person name="McCowan C."/>
            <person name="Murphy C."/>
            <person name="Pearson M."/>
            <person name="Poon T.W."/>
            <person name="Priest M."/>
            <person name="Roberts A."/>
            <person name="Saif S."/>
            <person name="Shea T."/>
            <person name="Sisk P."/>
            <person name="Sykes S."/>
            <person name="Wortman J."/>
            <person name="Nusbaum C."/>
            <person name="Birren B."/>
        </authorList>
    </citation>
    <scope>NUCLEOTIDE SEQUENCE [LARGE SCALE GENOMIC DNA]</scope>
    <source>
        <strain evidence="1 2">CBS 110553</strain>
    </source>
</reference>
<dbReference type="InterPro" id="IPR023198">
    <property type="entry name" value="PGP-like_dom2"/>
</dbReference>
<dbReference type="Gene3D" id="1.10.150.240">
    <property type="entry name" value="Putative phosphatase, domain 2"/>
    <property type="match status" value="1"/>
</dbReference>
<dbReference type="InterPro" id="IPR036412">
    <property type="entry name" value="HAD-like_sf"/>
</dbReference>
<dbReference type="SFLD" id="SFLDS00003">
    <property type="entry name" value="Haloacid_Dehalogenase"/>
    <property type="match status" value="1"/>
</dbReference>
<dbReference type="Gene3D" id="3.40.50.1000">
    <property type="entry name" value="HAD superfamily/HAD-like"/>
    <property type="match status" value="1"/>
</dbReference>
<dbReference type="Proteomes" id="UP000019471">
    <property type="component" value="Unassembled WGS sequence"/>
</dbReference>
<dbReference type="PANTHER" id="PTHR47829">
    <property type="entry name" value="HYDROLASE, PUTATIVE (AFU_ORTHOLOGUE AFUA_1G12880)-RELATED"/>
    <property type="match status" value="1"/>
</dbReference>
<dbReference type="InterPro" id="IPR052898">
    <property type="entry name" value="ACAD10-like"/>
</dbReference>
<dbReference type="OrthoDB" id="1694274at2759"/>
<dbReference type="HOGENOM" id="CLU_045011_1_0_1"/>
<organism evidence="1 2">
    <name type="scientific">Cladophialophora psammophila CBS 110553</name>
    <dbReference type="NCBI Taxonomy" id="1182543"/>
    <lineage>
        <taxon>Eukaryota</taxon>
        <taxon>Fungi</taxon>
        <taxon>Dikarya</taxon>
        <taxon>Ascomycota</taxon>
        <taxon>Pezizomycotina</taxon>
        <taxon>Eurotiomycetes</taxon>
        <taxon>Chaetothyriomycetidae</taxon>
        <taxon>Chaetothyriales</taxon>
        <taxon>Herpotrichiellaceae</taxon>
        <taxon>Cladophialophora</taxon>
    </lineage>
</organism>
<keyword evidence="2" id="KW-1185">Reference proteome</keyword>
<evidence type="ECO:0000313" key="1">
    <source>
        <dbReference type="EMBL" id="EXJ68837.1"/>
    </source>
</evidence>
<dbReference type="STRING" id="1182543.W9WL35"/>
<dbReference type="EMBL" id="AMGX01000012">
    <property type="protein sequence ID" value="EXJ68837.1"/>
    <property type="molecule type" value="Genomic_DNA"/>
</dbReference>
<dbReference type="InterPro" id="IPR023214">
    <property type="entry name" value="HAD_sf"/>
</dbReference>
<gene>
    <name evidence="1" type="ORF">A1O5_07769</name>
</gene>
<dbReference type="Pfam" id="PF00702">
    <property type="entry name" value="Hydrolase"/>
    <property type="match status" value="1"/>
</dbReference>
<dbReference type="eggNOG" id="KOG3085">
    <property type="taxonomic scope" value="Eukaryota"/>
</dbReference>
<dbReference type="CDD" id="cd02603">
    <property type="entry name" value="HAD_sEH-N_like"/>
    <property type="match status" value="1"/>
</dbReference>
<dbReference type="RefSeq" id="XP_007746547.1">
    <property type="nucleotide sequence ID" value="XM_007748357.1"/>
</dbReference>
<accession>W9WL35</accession>
<dbReference type="AlphaFoldDB" id="W9WL35"/>
<dbReference type="GeneID" id="19192474"/>
<proteinExistence type="predicted"/>
<comment type="caution">
    <text evidence="1">The sequence shown here is derived from an EMBL/GenBank/DDBJ whole genome shotgun (WGS) entry which is preliminary data.</text>
</comment>
<evidence type="ECO:0008006" key="3">
    <source>
        <dbReference type="Google" id="ProtNLM"/>
    </source>
</evidence>